<evidence type="ECO:0000256" key="8">
    <source>
        <dbReference type="ARBA" id="ARBA00022843"/>
    </source>
</evidence>
<dbReference type="PROSITE" id="PS00028">
    <property type="entry name" value="ZINC_FINGER_C2H2_1"/>
    <property type="match status" value="8"/>
</dbReference>
<dbReference type="Gene3D" id="3.30.160.60">
    <property type="entry name" value="Classic Zinc Finger"/>
    <property type="match status" value="9"/>
</dbReference>
<dbReference type="InterPro" id="IPR036051">
    <property type="entry name" value="KRAB_dom_sf"/>
</dbReference>
<dbReference type="FunFam" id="3.30.160.60:FF:000087">
    <property type="entry name" value="Zinc finger protein 354B"/>
    <property type="match status" value="1"/>
</dbReference>
<keyword evidence="6 13" id="KW-0863">Zinc-finger</keyword>
<dbReference type="PANTHER" id="PTHR24381:SF269">
    <property type="entry name" value="ZINC FINGER PROTEIN 398"/>
    <property type="match status" value="1"/>
</dbReference>
<feature type="domain" description="KRAB-related" evidence="17">
    <location>
        <begin position="8"/>
        <end position="73"/>
    </location>
</feature>
<dbReference type="EMBL" id="JANPWB010000011">
    <property type="protein sequence ID" value="KAJ1122031.1"/>
    <property type="molecule type" value="Genomic_DNA"/>
</dbReference>
<dbReference type="InterPro" id="IPR001909">
    <property type="entry name" value="KRAB"/>
</dbReference>
<dbReference type="GO" id="GO:0005634">
    <property type="term" value="C:nucleus"/>
    <property type="evidence" value="ECO:0007669"/>
    <property type="project" value="UniProtKB-SubCell"/>
</dbReference>
<keyword evidence="3" id="KW-1017">Isopeptide bond</keyword>
<dbReference type="SMART" id="SM00349">
    <property type="entry name" value="KRAB"/>
    <property type="match status" value="1"/>
</dbReference>
<keyword evidence="9" id="KW-0805">Transcription regulation</keyword>
<dbReference type="PANTHER" id="PTHR24381">
    <property type="entry name" value="ZINC FINGER PROTEIN"/>
    <property type="match status" value="1"/>
</dbReference>
<evidence type="ECO:0000256" key="10">
    <source>
        <dbReference type="ARBA" id="ARBA00023125"/>
    </source>
</evidence>
<protein>
    <submittedName>
        <fullName evidence="18">Uncharacterized protein</fullName>
    </submittedName>
</protein>
<feature type="domain" description="C2H2-type" evidence="15">
    <location>
        <begin position="474"/>
        <end position="501"/>
    </location>
</feature>
<evidence type="ECO:0000256" key="1">
    <source>
        <dbReference type="ARBA" id="ARBA00004123"/>
    </source>
</evidence>
<dbReference type="GO" id="GO:0008270">
    <property type="term" value="F:zinc ion binding"/>
    <property type="evidence" value="ECO:0007669"/>
    <property type="project" value="UniProtKB-KW"/>
</dbReference>
<feature type="compositionally biased region" description="Polar residues" evidence="14">
    <location>
        <begin position="309"/>
        <end position="318"/>
    </location>
</feature>
<evidence type="ECO:0000259" key="17">
    <source>
        <dbReference type="PROSITE" id="PS50806"/>
    </source>
</evidence>
<accession>A0AAV7P145</accession>
<keyword evidence="11" id="KW-0804">Transcription</keyword>
<evidence type="ECO:0000256" key="2">
    <source>
        <dbReference type="ARBA" id="ARBA00006991"/>
    </source>
</evidence>
<keyword evidence="8" id="KW-0832">Ubl conjugation</keyword>
<dbReference type="AlphaFoldDB" id="A0AAV7P145"/>
<keyword evidence="5" id="KW-0677">Repeat</keyword>
<evidence type="ECO:0000259" key="15">
    <source>
        <dbReference type="PROSITE" id="PS50157"/>
    </source>
</evidence>
<keyword evidence="7" id="KW-0862">Zinc</keyword>
<keyword evidence="10" id="KW-0238">DNA-binding</keyword>
<dbReference type="FunFam" id="3.30.160.60:FF:000475">
    <property type="entry name" value="zinc finger protein 32 isoform X1"/>
    <property type="match status" value="1"/>
</dbReference>
<dbReference type="Proteomes" id="UP001066276">
    <property type="component" value="Chromosome 7"/>
</dbReference>
<dbReference type="CDD" id="cd07765">
    <property type="entry name" value="KRAB_A-box"/>
    <property type="match status" value="1"/>
</dbReference>
<proteinExistence type="inferred from homology"/>
<feature type="region of interest" description="Disordered" evidence="14">
    <location>
        <begin position="273"/>
        <end position="351"/>
    </location>
</feature>
<gene>
    <name evidence="18" type="ORF">NDU88_000537</name>
</gene>
<comment type="subcellular location">
    <subcellularLocation>
        <location evidence="1">Nucleus</location>
    </subcellularLocation>
</comment>
<evidence type="ECO:0000256" key="4">
    <source>
        <dbReference type="ARBA" id="ARBA00022723"/>
    </source>
</evidence>
<dbReference type="FunFam" id="3.30.160.60:FF:000690">
    <property type="entry name" value="Zinc finger protein 354C"/>
    <property type="match status" value="1"/>
</dbReference>
<feature type="domain" description="C2H2-type" evidence="15">
    <location>
        <begin position="652"/>
        <end position="679"/>
    </location>
</feature>
<evidence type="ECO:0000313" key="19">
    <source>
        <dbReference type="Proteomes" id="UP001066276"/>
    </source>
</evidence>
<feature type="domain" description="KRAB" evidence="16">
    <location>
        <begin position="11"/>
        <end position="82"/>
    </location>
</feature>
<dbReference type="FunFam" id="3.30.160.60:FF:000670">
    <property type="entry name" value="zinc finger protein 22"/>
    <property type="match status" value="1"/>
</dbReference>
<feature type="domain" description="C2H2-type" evidence="15">
    <location>
        <begin position="397"/>
        <end position="424"/>
    </location>
</feature>
<keyword evidence="19" id="KW-1185">Reference proteome</keyword>
<comment type="caution">
    <text evidence="18">The sequence shown here is derived from an EMBL/GenBank/DDBJ whole genome shotgun (WGS) entry which is preliminary data.</text>
</comment>
<dbReference type="SUPFAM" id="SSF57667">
    <property type="entry name" value="beta-beta-alpha zinc fingers"/>
    <property type="match status" value="5"/>
</dbReference>
<organism evidence="18 19">
    <name type="scientific">Pleurodeles waltl</name>
    <name type="common">Iberian ribbed newt</name>
    <dbReference type="NCBI Taxonomy" id="8319"/>
    <lineage>
        <taxon>Eukaryota</taxon>
        <taxon>Metazoa</taxon>
        <taxon>Chordata</taxon>
        <taxon>Craniata</taxon>
        <taxon>Vertebrata</taxon>
        <taxon>Euteleostomi</taxon>
        <taxon>Amphibia</taxon>
        <taxon>Batrachia</taxon>
        <taxon>Caudata</taxon>
        <taxon>Salamandroidea</taxon>
        <taxon>Salamandridae</taxon>
        <taxon>Pleurodelinae</taxon>
        <taxon>Pleurodeles</taxon>
    </lineage>
</organism>
<evidence type="ECO:0000259" key="16">
    <source>
        <dbReference type="PROSITE" id="PS50805"/>
    </source>
</evidence>
<dbReference type="GO" id="GO:0000981">
    <property type="term" value="F:DNA-binding transcription factor activity, RNA polymerase II-specific"/>
    <property type="evidence" value="ECO:0007669"/>
    <property type="project" value="TreeGrafter"/>
</dbReference>
<feature type="domain" description="C2H2-type" evidence="15">
    <location>
        <begin position="680"/>
        <end position="707"/>
    </location>
</feature>
<evidence type="ECO:0000256" key="9">
    <source>
        <dbReference type="ARBA" id="ARBA00023015"/>
    </source>
</evidence>
<dbReference type="InterPro" id="IPR036236">
    <property type="entry name" value="Znf_C2H2_sf"/>
</dbReference>
<dbReference type="InterPro" id="IPR013087">
    <property type="entry name" value="Znf_C2H2_type"/>
</dbReference>
<dbReference type="SMART" id="SM00355">
    <property type="entry name" value="ZnF_C2H2"/>
    <property type="match status" value="9"/>
</dbReference>
<comment type="similarity">
    <text evidence="2">Belongs to the krueppel C2H2-type zinc-finger protein family.</text>
</comment>
<dbReference type="PROSITE" id="PS50806">
    <property type="entry name" value="KRAB_RELATED"/>
    <property type="match status" value="1"/>
</dbReference>
<keyword evidence="4" id="KW-0479">Metal-binding</keyword>
<feature type="domain" description="C2H2-type" evidence="15">
    <location>
        <begin position="624"/>
        <end position="651"/>
    </location>
</feature>
<dbReference type="PROSITE" id="PS50157">
    <property type="entry name" value="ZINC_FINGER_C2H2_2"/>
    <property type="match status" value="9"/>
</dbReference>
<dbReference type="FunFam" id="3.30.160.60:FF:000624">
    <property type="entry name" value="zinc finger protein 697"/>
    <property type="match status" value="1"/>
</dbReference>
<dbReference type="Gene3D" id="6.10.140.140">
    <property type="match status" value="1"/>
</dbReference>
<dbReference type="Pfam" id="PF00096">
    <property type="entry name" value="zf-C2H2"/>
    <property type="match status" value="9"/>
</dbReference>
<evidence type="ECO:0000256" key="6">
    <source>
        <dbReference type="ARBA" id="ARBA00022771"/>
    </source>
</evidence>
<dbReference type="SUPFAM" id="SSF109640">
    <property type="entry name" value="KRAB domain (Kruppel-associated box)"/>
    <property type="match status" value="1"/>
</dbReference>
<evidence type="ECO:0000256" key="3">
    <source>
        <dbReference type="ARBA" id="ARBA00022499"/>
    </source>
</evidence>
<dbReference type="InterPro" id="IPR003655">
    <property type="entry name" value="aKRAB"/>
</dbReference>
<dbReference type="PROSITE" id="PS50805">
    <property type="entry name" value="KRAB"/>
    <property type="match status" value="1"/>
</dbReference>
<evidence type="ECO:0000256" key="12">
    <source>
        <dbReference type="ARBA" id="ARBA00023242"/>
    </source>
</evidence>
<sequence length="725" mass="83370">MSRCYSDKAPVTFRDVAAYFSEEEWTLLRNWQKELYKNAMRAIHQAMISLGYNIANPDTLLRIEKRDRAQVRDPHDPKRRVDINDPTSSFYPAGSPDILMRIVHKENRHRPEETGILHSPNTGNSPTGFEASFRLQRKTKLHWRDPVVSERSRVEDDLDADYPVITSVFSLSQTPEQGSHYRKMEHKGKNTVFQHKEKPHYYQDVTKKAAKGPLVPPLIILLDEETPSEKEKESERATAGNGTKNRKEKGGDIVNSTKKSTLYKTSTGKLKLKLLQNTEKRTNSGRKHRWSKSKEDLGRAKSPAFENGFKQSTHSTSYDEIPNLNSSDNYEESESSQKSSKAPDFQPKAQQTVGPYNCDECEKSFRHNIDLIQHKMIHLGPGSGFEKVKKVNKPGLYPCDRCDKSFTYKTNLSRHQRKNTKCRETISRKMGFVRPQRRRRGGKRPHKCTDCEKRFSTKGNLFRHQRTHTGERPYDCDDCDKSFGRKEHLATHQKTHTEEMQGNVEPEMPEIPEPVYYQCTECGEIFTDKIVLLKHKIRHRAEKPFQCTECGKSFGLKGTLVKHRKTHLHKKALVETMIPLEAPDVELLSPLADQSHASSDLSESLNFSLGLMGQPQKYTGDKYHTCGQCGKSFSSASYLLKHQQMHTGENLHTCPYCGKGFLSSSSLITHKRIHTGERPYQCKECDKSFSQKGNLNVHQRTHTEEYAAMMKLQERPQTRNTMDHF</sequence>
<feature type="domain" description="C2H2-type" evidence="15">
    <location>
        <begin position="446"/>
        <end position="473"/>
    </location>
</feature>
<keyword evidence="12" id="KW-0539">Nucleus</keyword>
<dbReference type="FunFam" id="3.30.160.60:FF:000100">
    <property type="entry name" value="Zinc finger 45-like"/>
    <property type="match status" value="1"/>
</dbReference>
<evidence type="ECO:0000256" key="5">
    <source>
        <dbReference type="ARBA" id="ARBA00022737"/>
    </source>
</evidence>
<feature type="compositionally biased region" description="Basic and acidic residues" evidence="14">
    <location>
        <begin position="227"/>
        <end position="236"/>
    </location>
</feature>
<dbReference type="Pfam" id="PF01352">
    <property type="entry name" value="KRAB"/>
    <property type="match status" value="1"/>
</dbReference>
<evidence type="ECO:0000256" key="7">
    <source>
        <dbReference type="ARBA" id="ARBA00022833"/>
    </source>
</evidence>
<evidence type="ECO:0000256" key="11">
    <source>
        <dbReference type="ARBA" id="ARBA00023163"/>
    </source>
</evidence>
<evidence type="ECO:0000256" key="13">
    <source>
        <dbReference type="PROSITE-ProRule" id="PRU00042"/>
    </source>
</evidence>
<dbReference type="FunFam" id="3.30.160.60:FF:000017">
    <property type="entry name" value="zinc finger protein 62 homolog"/>
    <property type="match status" value="1"/>
</dbReference>
<reference evidence="18" key="1">
    <citation type="journal article" date="2022" name="bioRxiv">
        <title>Sequencing and chromosome-scale assembly of the giantPleurodeles waltlgenome.</title>
        <authorList>
            <person name="Brown T."/>
            <person name="Elewa A."/>
            <person name="Iarovenko S."/>
            <person name="Subramanian E."/>
            <person name="Araus A.J."/>
            <person name="Petzold A."/>
            <person name="Susuki M."/>
            <person name="Suzuki K.-i.T."/>
            <person name="Hayashi T."/>
            <person name="Toyoda A."/>
            <person name="Oliveira C."/>
            <person name="Osipova E."/>
            <person name="Leigh N.D."/>
            <person name="Simon A."/>
            <person name="Yun M.H."/>
        </authorList>
    </citation>
    <scope>NUCLEOTIDE SEQUENCE</scope>
    <source>
        <strain evidence="18">20211129_DDA</strain>
        <tissue evidence="18">Liver</tissue>
    </source>
</reference>
<feature type="domain" description="C2H2-type" evidence="15">
    <location>
        <begin position="517"/>
        <end position="544"/>
    </location>
</feature>
<dbReference type="GO" id="GO:0000977">
    <property type="term" value="F:RNA polymerase II transcription regulatory region sequence-specific DNA binding"/>
    <property type="evidence" value="ECO:0007669"/>
    <property type="project" value="TreeGrafter"/>
</dbReference>
<feature type="domain" description="C2H2-type" evidence="15">
    <location>
        <begin position="545"/>
        <end position="572"/>
    </location>
</feature>
<dbReference type="FunFam" id="3.30.160.60:FF:000506">
    <property type="entry name" value="Zinc finger protein 23"/>
    <property type="match status" value="1"/>
</dbReference>
<feature type="domain" description="C2H2-type" evidence="15">
    <location>
        <begin position="356"/>
        <end position="383"/>
    </location>
</feature>
<name>A0AAV7P145_PLEWA</name>
<evidence type="ECO:0000313" key="18">
    <source>
        <dbReference type="EMBL" id="KAJ1122031.1"/>
    </source>
</evidence>
<evidence type="ECO:0000256" key="14">
    <source>
        <dbReference type="SAM" id="MobiDB-lite"/>
    </source>
</evidence>
<feature type="region of interest" description="Disordered" evidence="14">
    <location>
        <begin position="223"/>
        <end position="260"/>
    </location>
</feature>